<dbReference type="Gene3D" id="1.10.443.10">
    <property type="entry name" value="Intergrase catalytic core"/>
    <property type="match status" value="1"/>
</dbReference>
<dbReference type="EnsemblMetazoa" id="Aqu2.1.07769_001">
    <property type="protein sequence ID" value="Aqu2.1.07769_001"/>
    <property type="gene ID" value="Aqu2.1.07769"/>
</dbReference>
<dbReference type="InParanoid" id="A0A1X7T011"/>
<name>A0A1X7T011_AMPQE</name>
<protein>
    <recommendedName>
        <fullName evidence="3">Tyr recombinase domain-containing protein</fullName>
    </recommendedName>
</protein>
<dbReference type="InterPro" id="IPR010998">
    <property type="entry name" value="Integrase_recombinase_N"/>
</dbReference>
<dbReference type="eggNOG" id="ENOG502SDY1">
    <property type="taxonomic scope" value="Eukaryota"/>
</dbReference>
<keyword evidence="1" id="KW-0238">DNA-binding</keyword>
<keyword evidence="2" id="KW-0233">DNA recombination</keyword>
<evidence type="ECO:0000313" key="4">
    <source>
        <dbReference type="EnsemblMetazoa" id="Aqu2.1.07769_001"/>
    </source>
</evidence>
<reference evidence="4" key="1">
    <citation type="submission" date="2017-05" db="UniProtKB">
        <authorList>
            <consortium name="EnsemblMetazoa"/>
        </authorList>
    </citation>
    <scope>IDENTIFICATION</scope>
</reference>
<dbReference type="PANTHER" id="PTHR34605">
    <property type="entry name" value="PHAGE_INTEGRASE DOMAIN-CONTAINING PROTEIN"/>
    <property type="match status" value="1"/>
</dbReference>
<organism evidence="4">
    <name type="scientific">Amphimedon queenslandica</name>
    <name type="common">Sponge</name>
    <dbReference type="NCBI Taxonomy" id="400682"/>
    <lineage>
        <taxon>Eukaryota</taxon>
        <taxon>Metazoa</taxon>
        <taxon>Porifera</taxon>
        <taxon>Demospongiae</taxon>
        <taxon>Heteroscleromorpha</taxon>
        <taxon>Haplosclerida</taxon>
        <taxon>Niphatidae</taxon>
        <taxon>Amphimedon</taxon>
    </lineage>
</organism>
<dbReference type="PROSITE" id="PS51898">
    <property type="entry name" value="TYR_RECOMBINASE"/>
    <property type="match status" value="1"/>
</dbReference>
<dbReference type="InterPro" id="IPR013762">
    <property type="entry name" value="Integrase-like_cat_sf"/>
</dbReference>
<evidence type="ECO:0000256" key="1">
    <source>
        <dbReference type="ARBA" id="ARBA00023125"/>
    </source>
</evidence>
<dbReference type="GO" id="GO:0003677">
    <property type="term" value="F:DNA binding"/>
    <property type="evidence" value="ECO:0007669"/>
    <property type="project" value="UniProtKB-KW"/>
</dbReference>
<evidence type="ECO:0000256" key="2">
    <source>
        <dbReference type="ARBA" id="ARBA00023172"/>
    </source>
</evidence>
<feature type="domain" description="Tyr recombinase" evidence="3">
    <location>
        <begin position="105"/>
        <end position="304"/>
    </location>
</feature>
<accession>A0A1X7T011</accession>
<dbReference type="AlphaFoldDB" id="A0A1X7T011"/>
<dbReference type="OMA" id="YPIRINT"/>
<dbReference type="OrthoDB" id="6019648at2759"/>
<dbReference type="GO" id="GO:0006310">
    <property type="term" value="P:DNA recombination"/>
    <property type="evidence" value="ECO:0007669"/>
    <property type="project" value="UniProtKB-KW"/>
</dbReference>
<sequence length="316" mass="33970">GLFEQGLASSSNRTYSSAKSCYFKFCRDANLSPYPLSQGTICLFAAFLAQRGLSPGSISTYLSAVRHLDIQSSASTTPRSAWPYLQYVLRGIKRSSQGGPLQRARLPITPAILHQLHLVWDPRSSFLHLLLWTTASVAFFGFLRLGEVTATPGSPPSILAESVAIDSHQSPSIIRLTVSRSKTDQFGKGAWVVLGKTDDDLCPVSALLAYLARRPGPRVGPLLIQEDGQPLTRDFFVHLLKEALGRCGIDSGGYSGHSFRIGAATSAAQAGVPDHIIKAMGRWESEAYQTYIRSSPSTLAAVASSLAGSIGRGTIF</sequence>
<dbReference type="GO" id="GO:0015074">
    <property type="term" value="P:DNA integration"/>
    <property type="evidence" value="ECO:0007669"/>
    <property type="project" value="InterPro"/>
</dbReference>
<dbReference type="SUPFAM" id="SSF56349">
    <property type="entry name" value="DNA breaking-rejoining enzymes"/>
    <property type="match status" value="1"/>
</dbReference>
<dbReference type="InterPro" id="IPR052925">
    <property type="entry name" value="Phage_Integrase-like_Recomb"/>
</dbReference>
<dbReference type="InterPro" id="IPR002104">
    <property type="entry name" value="Integrase_catalytic"/>
</dbReference>
<dbReference type="InterPro" id="IPR011010">
    <property type="entry name" value="DNA_brk_join_enz"/>
</dbReference>
<dbReference type="PANTHER" id="PTHR34605:SF3">
    <property type="entry name" value="P CELL-TYPE AGGLUTINATION PROTEIN MAP4-LIKE-RELATED"/>
    <property type="match status" value="1"/>
</dbReference>
<dbReference type="SUPFAM" id="SSF47823">
    <property type="entry name" value="lambda integrase-like, N-terminal domain"/>
    <property type="match status" value="1"/>
</dbReference>
<proteinExistence type="predicted"/>
<evidence type="ECO:0000259" key="3">
    <source>
        <dbReference type="PROSITE" id="PS51898"/>
    </source>
</evidence>
<dbReference type="Gene3D" id="1.10.150.130">
    <property type="match status" value="1"/>
</dbReference>